<dbReference type="OrthoDB" id="9811073at2"/>
<gene>
    <name evidence="1" type="ORF">SAMN05216474_2660</name>
</gene>
<dbReference type="PANTHER" id="PTHR11669:SF8">
    <property type="entry name" value="DNA POLYMERASE III SUBUNIT DELTA"/>
    <property type="match status" value="1"/>
</dbReference>
<dbReference type="AlphaFoldDB" id="A0A1I7BBY4"/>
<organism evidence="1 2">
    <name type="scientific">Lishizhenia tianjinensis</name>
    <dbReference type="NCBI Taxonomy" id="477690"/>
    <lineage>
        <taxon>Bacteria</taxon>
        <taxon>Pseudomonadati</taxon>
        <taxon>Bacteroidota</taxon>
        <taxon>Flavobacteriia</taxon>
        <taxon>Flavobacteriales</taxon>
        <taxon>Crocinitomicaceae</taxon>
        <taxon>Lishizhenia</taxon>
    </lineage>
</organism>
<dbReference type="InterPro" id="IPR050238">
    <property type="entry name" value="DNA_Rep/Repair_Clamp_Loader"/>
</dbReference>
<dbReference type="EMBL" id="FPAS01000005">
    <property type="protein sequence ID" value="SFT84667.1"/>
    <property type="molecule type" value="Genomic_DNA"/>
</dbReference>
<proteinExistence type="predicted"/>
<reference evidence="1 2" key="1">
    <citation type="submission" date="2016-10" db="EMBL/GenBank/DDBJ databases">
        <authorList>
            <person name="de Groot N.N."/>
        </authorList>
    </citation>
    <scope>NUCLEOTIDE SEQUENCE [LARGE SCALE GENOMIC DNA]</scope>
    <source>
        <strain evidence="1 2">CGMCC 1.7005</strain>
    </source>
</reference>
<dbReference type="Proteomes" id="UP000236454">
    <property type="component" value="Unassembled WGS sequence"/>
</dbReference>
<dbReference type="InterPro" id="IPR008921">
    <property type="entry name" value="DNA_pol3_clamp-load_cplx_C"/>
</dbReference>
<dbReference type="Pfam" id="PF13177">
    <property type="entry name" value="DNA_pol3_delta2"/>
    <property type="match status" value="1"/>
</dbReference>
<dbReference type="PANTHER" id="PTHR11669">
    <property type="entry name" value="REPLICATION FACTOR C / DNA POLYMERASE III GAMMA-TAU SUBUNIT"/>
    <property type="match status" value="1"/>
</dbReference>
<dbReference type="RefSeq" id="WP_090251354.1">
    <property type="nucleotide sequence ID" value="NZ_FPAS01000005.1"/>
</dbReference>
<protein>
    <submittedName>
        <fullName evidence="1">DNA polymerase-3 subunit delta</fullName>
    </submittedName>
</protein>
<evidence type="ECO:0000313" key="1">
    <source>
        <dbReference type="EMBL" id="SFT84667.1"/>
    </source>
</evidence>
<dbReference type="STRING" id="477690.SAMN05216474_2660"/>
<dbReference type="Gene3D" id="3.40.50.300">
    <property type="entry name" value="P-loop containing nucleotide triphosphate hydrolases"/>
    <property type="match status" value="1"/>
</dbReference>
<dbReference type="SUPFAM" id="SSF48019">
    <property type="entry name" value="post-AAA+ oligomerization domain-like"/>
    <property type="match status" value="1"/>
</dbReference>
<sequence>MQFKDVVGHKALKDHIINEVKEDRVSHAQLFFGKAGYGPLPLVLAFVQYMFCQNPTAEDSCGTCPSCRKVSKLEHPDLHFSFPTIQTLSKTSDGMIKEWREQVITQPYFNLYNWIERIDEKKRKPIIGVAESAEILRKLTLKSFEGGKKVMVIWMADEMHVSCSNKLLKIIEEPPKDTVFFLISESVENILPTINSRTQNVHVPRIDEDDLMRYLLQKKFTTEASVSSIGLRAEGNLIEAVDLSGAHEQKDVNREYFVSLMRVCYKKDVKSMLGWADELAQLGRERQKNFLKYGLYMIRQSMMKNYTDDLLMRCSDEEADFLAKFARFITGNNVMDFCELFNDAHYNVERNANPKILFTNITFEIMRYIHRA</sequence>
<evidence type="ECO:0000313" key="2">
    <source>
        <dbReference type="Proteomes" id="UP000236454"/>
    </source>
</evidence>
<dbReference type="SUPFAM" id="SSF52540">
    <property type="entry name" value="P-loop containing nucleoside triphosphate hydrolases"/>
    <property type="match status" value="1"/>
</dbReference>
<dbReference type="GO" id="GO:0006261">
    <property type="term" value="P:DNA-templated DNA replication"/>
    <property type="evidence" value="ECO:0007669"/>
    <property type="project" value="TreeGrafter"/>
</dbReference>
<dbReference type="InterPro" id="IPR027417">
    <property type="entry name" value="P-loop_NTPase"/>
</dbReference>
<name>A0A1I7BBY4_9FLAO</name>
<keyword evidence="2" id="KW-1185">Reference proteome</keyword>
<accession>A0A1I7BBY4</accession>
<dbReference type="GO" id="GO:0003677">
    <property type="term" value="F:DNA binding"/>
    <property type="evidence" value="ECO:0007669"/>
    <property type="project" value="InterPro"/>
</dbReference>